<dbReference type="PANTHER" id="PTHR15486:SF62">
    <property type="entry name" value="GLYCEROL-3-PHOSPHATE ACYLTRANSFERASE 2-RELATED"/>
    <property type="match status" value="1"/>
</dbReference>
<organism evidence="3">
    <name type="scientific">Rhizophora mucronata</name>
    <name type="common">Asiatic mangrove</name>
    <dbReference type="NCBI Taxonomy" id="61149"/>
    <lineage>
        <taxon>Eukaryota</taxon>
        <taxon>Viridiplantae</taxon>
        <taxon>Streptophyta</taxon>
        <taxon>Embryophyta</taxon>
        <taxon>Tracheophyta</taxon>
        <taxon>Spermatophyta</taxon>
        <taxon>Magnoliopsida</taxon>
        <taxon>eudicotyledons</taxon>
        <taxon>Gunneridae</taxon>
        <taxon>Pentapetalae</taxon>
        <taxon>rosids</taxon>
        <taxon>fabids</taxon>
        <taxon>Malpighiales</taxon>
        <taxon>Rhizophoraceae</taxon>
        <taxon>Rhizophora</taxon>
    </lineage>
</organism>
<dbReference type="GO" id="GO:0010143">
    <property type="term" value="P:cutin biosynthetic process"/>
    <property type="evidence" value="ECO:0007669"/>
    <property type="project" value="TreeGrafter"/>
</dbReference>
<dbReference type="EMBL" id="GGEC01074071">
    <property type="protein sequence ID" value="MBX54555.1"/>
    <property type="molecule type" value="Transcribed_RNA"/>
</dbReference>
<dbReference type="PANTHER" id="PTHR15486">
    <property type="entry name" value="ANCIENT UBIQUITOUS PROTEIN"/>
    <property type="match status" value="1"/>
</dbReference>
<proteinExistence type="predicted"/>
<dbReference type="GO" id="GO:0016020">
    <property type="term" value="C:membrane"/>
    <property type="evidence" value="ECO:0007669"/>
    <property type="project" value="UniProtKB-SubCell"/>
</dbReference>
<comment type="subcellular location">
    <subcellularLocation>
        <location evidence="1">Membrane</location>
    </subcellularLocation>
</comment>
<evidence type="ECO:0000256" key="2">
    <source>
        <dbReference type="ARBA" id="ARBA00023136"/>
    </source>
</evidence>
<evidence type="ECO:0000313" key="3">
    <source>
        <dbReference type="EMBL" id="MBX54555.1"/>
    </source>
</evidence>
<keyword evidence="2" id="KW-0472">Membrane</keyword>
<accession>A0A2P2PIJ3</accession>
<evidence type="ECO:0000256" key="1">
    <source>
        <dbReference type="ARBA" id="ARBA00004370"/>
    </source>
</evidence>
<reference evidence="3" key="1">
    <citation type="submission" date="2018-02" db="EMBL/GenBank/DDBJ databases">
        <title>Rhizophora mucronata_Transcriptome.</title>
        <authorList>
            <person name="Meera S.P."/>
            <person name="Sreeshan A."/>
            <person name="Augustine A."/>
        </authorList>
    </citation>
    <scope>NUCLEOTIDE SEQUENCE</scope>
    <source>
        <tissue evidence="3">Leaf</tissue>
    </source>
</reference>
<dbReference type="GO" id="GO:0016791">
    <property type="term" value="F:phosphatase activity"/>
    <property type="evidence" value="ECO:0007669"/>
    <property type="project" value="TreeGrafter"/>
</dbReference>
<sequence>MNPFITCTFKILDRLPESLTCGGRGKTKFDVANHVQAQIGKALEFECTSLTRKDKYMLLAGNEGTV</sequence>
<dbReference type="AlphaFoldDB" id="A0A2P2PIJ3"/>
<name>A0A2P2PIJ3_RHIMU</name>
<dbReference type="GO" id="GO:0090447">
    <property type="term" value="F:glycerol-3-phosphate 2-O-acyltransferase activity"/>
    <property type="evidence" value="ECO:0007669"/>
    <property type="project" value="TreeGrafter"/>
</dbReference>
<protein>
    <submittedName>
        <fullName evidence="3">Uncharacterized protein</fullName>
    </submittedName>
</protein>